<dbReference type="Proteomes" id="UP000295717">
    <property type="component" value="Unassembled WGS sequence"/>
</dbReference>
<accession>A0A4R3N6X5</accession>
<sequence length="94" mass="10511">MSNLDPTFLFLNLIPNQAAFSTIVADRDLAVDEFAVKHRHTLLAHFAQTDNDLDGEWASQAAAELWRYIQSLLSWTDNLIATVTSTECGIQTDD</sequence>
<organism evidence="1 2">
    <name type="scientific">Thiobaca trueperi</name>
    <dbReference type="NCBI Taxonomy" id="127458"/>
    <lineage>
        <taxon>Bacteria</taxon>
        <taxon>Pseudomonadati</taxon>
        <taxon>Pseudomonadota</taxon>
        <taxon>Gammaproteobacteria</taxon>
        <taxon>Chromatiales</taxon>
        <taxon>Chromatiaceae</taxon>
        <taxon>Thiobaca</taxon>
    </lineage>
</organism>
<reference evidence="1 2" key="1">
    <citation type="submission" date="2019-03" db="EMBL/GenBank/DDBJ databases">
        <title>Genomic Encyclopedia of Type Strains, Phase IV (KMG-IV): sequencing the most valuable type-strain genomes for metagenomic binning, comparative biology and taxonomic classification.</title>
        <authorList>
            <person name="Goeker M."/>
        </authorList>
    </citation>
    <scope>NUCLEOTIDE SEQUENCE [LARGE SCALE GENOMIC DNA]</scope>
    <source>
        <strain evidence="1 2">DSM 13587</strain>
    </source>
</reference>
<dbReference type="AlphaFoldDB" id="A0A4R3N6X5"/>
<protein>
    <submittedName>
        <fullName evidence="1">Uncharacterized protein</fullName>
    </submittedName>
</protein>
<evidence type="ECO:0000313" key="2">
    <source>
        <dbReference type="Proteomes" id="UP000295717"/>
    </source>
</evidence>
<proteinExistence type="predicted"/>
<evidence type="ECO:0000313" key="1">
    <source>
        <dbReference type="EMBL" id="TCT24141.1"/>
    </source>
</evidence>
<keyword evidence="2" id="KW-1185">Reference proteome</keyword>
<comment type="caution">
    <text evidence="1">The sequence shown here is derived from an EMBL/GenBank/DDBJ whole genome shotgun (WGS) entry which is preliminary data.</text>
</comment>
<gene>
    <name evidence="1" type="ORF">EDC35_101461</name>
</gene>
<dbReference type="RefSeq" id="WP_132975305.1">
    <property type="nucleotide sequence ID" value="NZ_SMAO01000001.1"/>
</dbReference>
<name>A0A4R3N6X5_9GAMM</name>
<dbReference type="EMBL" id="SMAO01000001">
    <property type="protein sequence ID" value="TCT24141.1"/>
    <property type="molecule type" value="Genomic_DNA"/>
</dbReference>